<name>A0ABS0NLM0_9ACTN</name>
<evidence type="ECO:0000313" key="4">
    <source>
        <dbReference type="EMBL" id="MBH5336046.1"/>
    </source>
</evidence>
<evidence type="ECO:0000259" key="3">
    <source>
        <dbReference type="Pfam" id="PF13649"/>
    </source>
</evidence>
<evidence type="ECO:0000256" key="1">
    <source>
        <dbReference type="ARBA" id="ARBA00022603"/>
    </source>
</evidence>
<dbReference type="PANTHER" id="PTHR43861">
    <property type="entry name" value="TRANS-ACONITATE 2-METHYLTRANSFERASE-RELATED"/>
    <property type="match status" value="1"/>
</dbReference>
<evidence type="ECO:0000256" key="2">
    <source>
        <dbReference type="ARBA" id="ARBA00022679"/>
    </source>
</evidence>
<dbReference type="InterPro" id="IPR041698">
    <property type="entry name" value="Methyltransf_25"/>
</dbReference>
<protein>
    <submittedName>
        <fullName evidence="4">Methyltransferase domain-containing protein</fullName>
    </submittedName>
</protein>
<sequence>MPRIVNTHQAEAWNGYEGEHWAAHRDRYDAVNSGFNDAVLDAAAIGERDRVLDIGCGNGQLTRLAARRAPLGRALGVDLSAPMLATARALAAAEQVPNVTFEQDDAQVRAFPAGDFDVAVSRFGVMFFADPVAAFGNIGRALRPGGRLAFVCMTALDGTDLGQVLDAMAARLPRPTGPDGTGPTSFADPDRVRAVLGAAGFEETRCERVTAVQHWGRDVPDAAAFLGGWGPVAHHMAQAGPEAAARARRALTEALAAFATPEGVRTRGTAWLVTARRPAAATD</sequence>
<dbReference type="Proteomes" id="UP000807371">
    <property type="component" value="Unassembled WGS sequence"/>
</dbReference>
<reference evidence="4 5" key="1">
    <citation type="submission" date="2020-09" db="EMBL/GenBank/DDBJ databases">
        <title>Biosynthesis of the nuclear factor of activated T cells inhibitor NFAT-133 and its congeners in Streptomyces pactum.</title>
        <authorList>
            <person name="Zhou W."/>
            <person name="Posri P."/>
            <person name="Abugrain M.E."/>
            <person name="Weisberg A.J."/>
            <person name="Chang J.H."/>
            <person name="Mahmud T."/>
        </authorList>
    </citation>
    <scope>NUCLEOTIDE SEQUENCE [LARGE SCALE GENOMIC DNA]</scope>
    <source>
        <strain evidence="4 5">ATCC 27456</strain>
    </source>
</reference>
<dbReference type="SUPFAM" id="SSF53335">
    <property type="entry name" value="S-adenosyl-L-methionine-dependent methyltransferases"/>
    <property type="match status" value="1"/>
</dbReference>
<dbReference type="RefSeq" id="WP_197989512.1">
    <property type="nucleotide sequence ID" value="NZ_JACYXC010000001.1"/>
</dbReference>
<dbReference type="InterPro" id="IPR029063">
    <property type="entry name" value="SAM-dependent_MTases_sf"/>
</dbReference>
<feature type="domain" description="Methyltransferase" evidence="3">
    <location>
        <begin position="51"/>
        <end position="146"/>
    </location>
</feature>
<dbReference type="PANTHER" id="PTHR43861:SF1">
    <property type="entry name" value="TRANS-ACONITATE 2-METHYLTRANSFERASE"/>
    <property type="match status" value="1"/>
</dbReference>
<dbReference type="Pfam" id="PF13649">
    <property type="entry name" value="Methyltransf_25"/>
    <property type="match status" value="1"/>
</dbReference>
<comment type="caution">
    <text evidence="4">The sequence shown here is derived from an EMBL/GenBank/DDBJ whole genome shotgun (WGS) entry which is preliminary data.</text>
</comment>
<dbReference type="EMBL" id="JACYXC010000001">
    <property type="protein sequence ID" value="MBH5336046.1"/>
    <property type="molecule type" value="Genomic_DNA"/>
</dbReference>
<organism evidence="4 5">
    <name type="scientific">Streptomyces pactum</name>
    <dbReference type="NCBI Taxonomy" id="68249"/>
    <lineage>
        <taxon>Bacteria</taxon>
        <taxon>Bacillati</taxon>
        <taxon>Actinomycetota</taxon>
        <taxon>Actinomycetes</taxon>
        <taxon>Kitasatosporales</taxon>
        <taxon>Streptomycetaceae</taxon>
        <taxon>Streptomyces</taxon>
    </lineage>
</organism>
<keyword evidence="5" id="KW-1185">Reference proteome</keyword>
<proteinExistence type="predicted"/>
<gene>
    <name evidence="4" type="ORF">IHE55_15115</name>
</gene>
<dbReference type="CDD" id="cd02440">
    <property type="entry name" value="AdoMet_MTases"/>
    <property type="match status" value="1"/>
</dbReference>
<keyword evidence="2" id="KW-0808">Transferase</keyword>
<dbReference type="GO" id="GO:0008168">
    <property type="term" value="F:methyltransferase activity"/>
    <property type="evidence" value="ECO:0007669"/>
    <property type="project" value="UniProtKB-KW"/>
</dbReference>
<dbReference type="GO" id="GO:0032259">
    <property type="term" value="P:methylation"/>
    <property type="evidence" value="ECO:0007669"/>
    <property type="project" value="UniProtKB-KW"/>
</dbReference>
<accession>A0ABS0NLM0</accession>
<keyword evidence="1 4" id="KW-0489">Methyltransferase</keyword>
<evidence type="ECO:0000313" key="5">
    <source>
        <dbReference type="Proteomes" id="UP000807371"/>
    </source>
</evidence>
<dbReference type="Gene3D" id="3.40.50.150">
    <property type="entry name" value="Vaccinia Virus protein VP39"/>
    <property type="match status" value="1"/>
</dbReference>